<dbReference type="InterPro" id="IPR027417">
    <property type="entry name" value="P-loop_NTPase"/>
</dbReference>
<dbReference type="GO" id="GO:0036297">
    <property type="term" value="P:interstrand cross-link repair"/>
    <property type="evidence" value="ECO:0007669"/>
    <property type="project" value="TreeGrafter"/>
</dbReference>
<comment type="caution">
    <text evidence="2">The sequence shown here is derived from an EMBL/GenBank/DDBJ whole genome shotgun (WGS) entry which is preliminary data.</text>
</comment>
<dbReference type="GO" id="GO:0006289">
    <property type="term" value="P:nucleotide-excision repair"/>
    <property type="evidence" value="ECO:0007669"/>
    <property type="project" value="TreeGrafter"/>
</dbReference>
<dbReference type="GO" id="GO:0005634">
    <property type="term" value="C:nucleus"/>
    <property type="evidence" value="ECO:0007669"/>
    <property type="project" value="TreeGrafter"/>
</dbReference>
<dbReference type="EMBL" id="JACGCM010000140">
    <property type="protein sequence ID" value="KAF6175938.1"/>
    <property type="molecule type" value="Genomic_DNA"/>
</dbReference>
<protein>
    <recommendedName>
        <fullName evidence="1">DEAD/DEAH-box helicase domain-containing protein</fullName>
    </recommendedName>
</protein>
<dbReference type="Proteomes" id="UP000541444">
    <property type="component" value="Unassembled WGS sequence"/>
</dbReference>
<dbReference type="Gene3D" id="3.40.50.300">
    <property type="entry name" value="P-loop containing nucleotide triphosphate hydrolases"/>
    <property type="match status" value="1"/>
</dbReference>
<dbReference type="PANTHER" id="PTHR47957:SF3">
    <property type="entry name" value="ATP-DEPENDENT HELICASE HRQ1"/>
    <property type="match status" value="1"/>
</dbReference>
<dbReference type="GO" id="GO:0003676">
    <property type="term" value="F:nucleic acid binding"/>
    <property type="evidence" value="ECO:0007669"/>
    <property type="project" value="InterPro"/>
</dbReference>
<dbReference type="PANTHER" id="PTHR47957">
    <property type="entry name" value="ATP-DEPENDENT HELICASE HRQ1"/>
    <property type="match status" value="1"/>
</dbReference>
<dbReference type="GO" id="GO:0043138">
    <property type="term" value="F:3'-5' DNA helicase activity"/>
    <property type="evidence" value="ECO:0007669"/>
    <property type="project" value="TreeGrafter"/>
</dbReference>
<gene>
    <name evidence="2" type="ORF">GIB67_003426</name>
</gene>
<evidence type="ECO:0000313" key="2">
    <source>
        <dbReference type="EMBL" id="KAF6175938.1"/>
    </source>
</evidence>
<reference evidence="2 3" key="1">
    <citation type="journal article" date="2020" name="IScience">
        <title>Genome Sequencing of the Endangered Kingdonia uniflora (Circaeasteraceae, Ranunculales) Reveals Potential Mechanisms of Evolutionary Specialization.</title>
        <authorList>
            <person name="Sun Y."/>
            <person name="Deng T."/>
            <person name="Zhang A."/>
            <person name="Moore M.J."/>
            <person name="Landis J.B."/>
            <person name="Lin N."/>
            <person name="Zhang H."/>
            <person name="Zhang X."/>
            <person name="Huang J."/>
            <person name="Zhang X."/>
            <person name="Sun H."/>
            <person name="Wang H."/>
        </authorList>
    </citation>
    <scope>NUCLEOTIDE SEQUENCE [LARGE SCALE GENOMIC DNA]</scope>
    <source>
        <strain evidence="2">TB1705</strain>
        <tissue evidence="2">Leaf</tissue>
    </source>
</reference>
<dbReference type="GO" id="GO:0005524">
    <property type="term" value="F:ATP binding"/>
    <property type="evidence" value="ECO:0007669"/>
    <property type="project" value="InterPro"/>
</dbReference>
<evidence type="ECO:0000313" key="3">
    <source>
        <dbReference type="Proteomes" id="UP000541444"/>
    </source>
</evidence>
<name>A0A7J7P9S3_9MAGN</name>
<sequence>MEMVEHLRKGIGSRGQAESLQASFSGKGIIVATMTSSGKSLCYNLPVLEELSHNLLSCALYLFPTKAITQDQLRSLLVSMKGLDVCLNIGVYDGDTSQEDRMWLRDNARLKKPSHAVSIRAIEAEKYKVVDKTSNEVLKEIEESKAFFLVYEGAVYMHQGKTYLMNSLDLSGKVVLCQEAYLKYYTKTRDYTDIHVIGGDIVRLSLPIHLI</sequence>
<organism evidence="2 3">
    <name type="scientific">Kingdonia uniflora</name>
    <dbReference type="NCBI Taxonomy" id="39325"/>
    <lineage>
        <taxon>Eukaryota</taxon>
        <taxon>Viridiplantae</taxon>
        <taxon>Streptophyta</taxon>
        <taxon>Embryophyta</taxon>
        <taxon>Tracheophyta</taxon>
        <taxon>Spermatophyta</taxon>
        <taxon>Magnoliopsida</taxon>
        <taxon>Ranunculales</taxon>
        <taxon>Circaeasteraceae</taxon>
        <taxon>Kingdonia</taxon>
    </lineage>
</organism>
<dbReference type="AlphaFoldDB" id="A0A7J7P9S3"/>
<dbReference type="OrthoDB" id="1935986at2759"/>
<accession>A0A7J7P9S3</accession>
<dbReference type="InterPro" id="IPR011545">
    <property type="entry name" value="DEAD/DEAH_box_helicase_dom"/>
</dbReference>
<dbReference type="SUPFAM" id="SSF52540">
    <property type="entry name" value="P-loop containing nucleoside triphosphate hydrolases"/>
    <property type="match status" value="1"/>
</dbReference>
<dbReference type="Pfam" id="PF00270">
    <property type="entry name" value="DEAD"/>
    <property type="match status" value="1"/>
</dbReference>
<feature type="domain" description="DEAD/DEAH-box helicase" evidence="1">
    <location>
        <begin position="14"/>
        <end position="106"/>
    </location>
</feature>
<evidence type="ECO:0000259" key="1">
    <source>
        <dbReference type="Pfam" id="PF00270"/>
    </source>
</evidence>
<proteinExistence type="predicted"/>
<keyword evidence="3" id="KW-1185">Reference proteome</keyword>